<evidence type="ECO:0000313" key="3">
    <source>
        <dbReference type="Proteomes" id="UP000620262"/>
    </source>
</evidence>
<reference evidence="2 3" key="1">
    <citation type="submission" date="2020-10" db="EMBL/GenBank/DDBJ databases">
        <title>Sequencing the genomes of 1000 actinobacteria strains.</title>
        <authorList>
            <person name="Klenk H.-P."/>
        </authorList>
    </citation>
    <scope>NUCLEOTIDE SEQUENCE [LARGE SCALE GENOMIC DNA]</scope>
    <source>
        <strain evidence="2 3">DSM 7307</strain>
    </source>
</reference>
<accession>A0ABR9ISI0</accession>
<name>A0ABR9ISI0_RHIVS</name>
<dbReference type="Proteomes" id="UP000620262">
    <property type="component" value="Unassembled WGS sequence"/>
</dbReference>
<gene>
    <name evidence="2" type="ORF">H4W29_003274</name>
</gene>
<protein>
    <submittedName>
        <fullName evidence="2">Uncharacterized protein</fullName>
    </submittedName>
</protein>
<sequence>MRPPDTLNRAPENKRKAWKDTARLREPMPALAITVCTFLETWPALFFFAGFHTPRYAVPFSGIKAKKIPIVQPKLTSRREKNHKKFLLFKINRIKTGNFLIISAW</sequence>
<keyword evidence="3" id="KW-1185">Reference proteome</keyword>
<evidence type="ECO:0000313" key="2">
    <source>
        <dbReference type="EMBL" id="MBE1506093.1"/>
    </source>
</evidence>
<comment type="caution">
    <text evidence="2">The sequence shown here is derived from an EMBL/GenBank/DDBJ whole genome shotgun (WGS) entry which is preliminary data.</text>
</comment>
<feature type="transmembrane region" description="Helical" evidence="1">
    <location>
        <begin position="30"/>
        <end position="51"/>
    </location>
</feature>
<keyword evidence="1" id="KW-0812">Transmembrane</keyword>
<dbReference type="RefSeq" id="WP_192729843.1">
    <property type="nucleotide sequence ID" value="NZ_BAAAVL010000005.1"/>
</dbReference>
<evidence type="ECO:0000256" key="1">
    <source>
        <dbReference type="SAM" id="Phobius"/>
    </source>
</evidence>
<dbReference type="EMBL" id="JADBEC010000001">
    <property type="protein sequence ID" value="MBE1506093.1"/>
    <property type="molecule type" value="Genomic_DNA"/>
</dbReference>
<proteinExistence type="predicted"/>
<keyword evidence="1" id="KW-1133">Transmembrane helix</keyword>
<organism evidence="2 3">
    <name type="scientific">Rhizobium viscosum</name>
    <name type="common">Arthrobacter viscosus</name>
    <dbReference type="NCBI Taxonomy" id="1673"/>
    <lineage>
        <taxon>Bacteria</taxon>
        <taxon>Pseudomonadati</taxon>
        <taxon>Pseudomonadota</taxon>
        <taxon>Alphaproteobacteria</taxon>
        <taxon>Hyphomicrobiales</taxon>
        <taxon>Rhizobiaceae</taxon>
        <taxon>Rhizobium/Agrobacterium group</taxon>
        <taxon>Rhizobium</taxon>
    </lineage>
</organism>
<keyword evidence="1" id="KW-0472">Membrane</keyword>